<gene>
    <name evidence="2" type="ORF">E6W39_02605</name>
</gene>
<dbReference type="SUPFAM" id="SSF55729">
    <property type="entry name" value="Acyl-CoA N-acyltransferases (Nat)"/>
    <property type="match status" value="1"/>
</dbReference>
<evidence type="ECO:0000313" key="3">
    <source>
        <dbReference type="Proteomes" id="UP000319103"/>
    </source>
</evidence>
<dbReference type="Proteomes" id="UP000319103">
    <property type="component" value="Unassembled WGS sequence"/>
</dbReference>
<name>A0A540VX58_9ACTN</name>
<proteinExistence type="predicted"/>
<dbReference type="InterPro" id="IPR016181">
    <property type="entry name" value="Acyl_CoA_acyltransferase"/>
</dbReference>
<dbReference type="Gene3D" id="3.40.630.30">
    <property type="match status" value="1"/>
</dbReference>
<organism evidence="2 3">
    <name type="scientific">Kitasatospora acidiphila</name>
    <dbReference type="NCBI Taxonomy" id="2567942"/>
    <lineage>
        <taxon>Bacteria</taxon>
        <taxon>Bacillati</taxon>
        <taxon>Actinomycetota</taxon>
        <taxon>Actinomycetes</taxon>
        <taxon>Kitasatosporales</taxon>
        <taxon>Streptomycetaceae</taxon>
        <taxon>Kitasatospora</taxon>
    </lineage>
</organism>
<sequence length="430" mass="49380">MIDKMYLDTDRTWRGRTISVRPSRWYASVVLDRDGYVDTLNARNEESQLPEAFLEAVQRFNDSGCDRIWYDGYTGGFLSGHGARGVTLYTPFTHVQPAREALRAAEIDHDYTALHDLAEQLALPIDNWLAPGERQLLRGTDFLPLPALFLRFLRAQAGRRGLRLNGRAEAGSVWVRPTLDPYEKTIRERHPERHPGWVDRWSDHVDPDDTPWRPWVGGRDQDLSRGALPVTFLSVTLPETDKCPCGFSRANVEHDDVHRERHSEWAFGIRVPKNAVWGDDLVVVTSQSPIAWRRLAERMGQLPRRESNYDFNSWSHVGEPEETPERFRAYLLRVDDHVVGYLAAHDTDRHRWWDLGERSKYGERNDAVRPRIDMIWTAETYRRHGVGKILVQALAKDSGCEVEDVSWSSPVSDDGRLLALRLSPGGVWVS</sequence>
<protein>
    <recommendedName>
        <fullName evidence="1">N-acetyltransferase domain-containing protein</fullName>
    </recommendedName>
</protein>
<dbReference type="GO" id="GO:0016747">
    <property type="term" value="F:acyltransferase activity, transferring groups other than amino-acyl groups"/>
    <property type="evidence" value="ECO:0007669"/>
    <property type="project" value="InterPro"/>
</dbReference>
<dbReference type="CDD" id="cd04301">
    <property type="entry name" value="NAT_SF"/>
    <property type="match status" value="1"/>
</dbReference>
<dbReference type="AlphaFoldDB" id="A0A540VX58"/>
<accession>A0A540VX58</accession>
<feature type="domain" description="N-acetyltransferase" evidence="1">
    <location>
        <begin position="314"/>
        <end position="396"/>
    </location>
</feature>
<dbReference type="EMBL" id="VIGB01000003">
    <property type="protein sequence ID" value="TQF01331.1"/>
    <property type="molecule type" value="Genomic_DNA"/>
</dbReference>
<dbReference type="Pfam" id="PF00583">
    <property type="entry name" value="Acetyltransf_1"/>
    <property type="match status" value="1"/>
</dbReference>
<evidence type="ECO:0000313" key="2">
    <source>
        <dbReference type="EMBL" id="TQF01331.1"/>
    </source>
</evidence>
<dbReference type="RefSeq" id="WP_141632063.1">
    <property type="nucleotide sequence ID" value="NZ_VIGB01000003.1"/>
</dbReference>
<reference evidence="2 3" key="1">
    <citation type="submission" date="2019-06" db="EMBL/GenBank/DDBJ databases">
        <title>Description of Kitasatospora acidophila sp. nov. isolated from pine grove soil, and reclassification of Streptomyces novaecaesareae to Kitasatospora novaeceasareae comb. nov.</title>
        <authorList>
            <person name="Kim M.J."/>
        </authorList>
    </citation>
    <scope>NUCLEOTIDE SEQUENCE [LARGE SCALE GENOMIC DNA]</scope>
    <source>
        <strain evidence="2 3">MMS16-CNU292</strain>
    </source>
</reference>
<comment type="caution">
    <text evidence="2">The sequence shown here is derived from an EMBL/GenBank/DDBJ whole genome shotgun (WGS) entry which is preliminary data.</text>
</comment>
<dbReference type="OrthoDB" id="3280248at2"/>
<dbReference type="InterPro" id="IPR000182">
    <property type="entry name" value="GNAT_dom"/>
</dbReference>
<keyword evidence="3" id="KW-1185">Reference proteome</keyword>
<evidence type="ECO:0000259" key="1">
    <source>
        <dbReference type="Pfam" id="PF00583"/>
    </source>
</evidence>